<proteinExistence type="predicted"/>
<sequence length="146" mass="16011">MPTPIDWGGPLKCLSNGTSGPWVMRDPERLLGKSHGSGQCVAIAQIPLKMPLVKHWRQGETVLGGTVAKGTVIATFVNGRYPNDAHDNHVAIFLEEKSDDQGTYIVVIDQWTGRKAAYRKIRPKSGDDDRSNDADCFSTVYTLNGK</sequence>
<organism evidence="1 2">
    <name type="scientific">Roseisolibacter agri</name>
    <dbReference type="NCBI Taxonomy" id="2014610"/>
    <lineage>
        <taxon>Bacteria</taxon>
        <taxon>Pseudomonadati</taxon>
        <taxon>Gemmatimonadota</taxon>
        <taxon>Gemmatimonadia</taxon>
        <taxon>Gemmatimonadales</taxon>
        <taxon>Gemmatimonadaceae</taxon>
        <taxon>Roseisolibacter</taxon>
    </lineage>
</organism>
<dbReference type="Proteomes" id="UP001161325">
    <property type="component" value="Unassembled WGS sequence"/>
</dbReference>
<name>A0AA37Q7U7_9BACT</name>
<evidence type="ECO:0000313" key="2">
    <source>
        <dbReference type="Proteomes" id="UP001161325"/>
    </source>
</evidence>
<dbReference type="NCBIfam" id="NF033857">
    <property type="entry name" value="BPSL0067_fam"/>
    <property type="match status" value="1"/>
</dbReference>
<accession>A0AA37Q7U7</accession>
<protein>
    <recommendedName>
        <fullName evidence="3">BPSL0067 family protein</fullName>
    </recommendedName>
</protein>
<gene>
    <name evidence="1" type="ORF">rosag_43770</name>
</gene>
<evidence type="ECO:0008006" key="3">
    <source>
        <dbReference type="Google" id="ProtNLM"/>
    </source>
</evidence>
<keyword evidence="2" id="KW-1185">Reference proteome</keyword>
<comment type="caution">
    <text evidence="1">The sequence shown here is derived from an EMBL/GenBank/DDBJ whole genome shotgun (WGS) entry which is preliminary data.</text>
</comment>
<dbReference type="InterPro" id="IPR047746">
    <property type="entry name" value="Dae2/Tae2-like"/>
</dbReference>
<evidence type="ECO:0000313" key="1">
    <source>
        <dbReference type="EMBL" id="GLC27864.1"/>
    </source>
</evidence>
<dbReference type="AlphaFoldDB" id="A0AA37Q7U7"/>
<reference evidence="1" key="1">
    <citation type="submission" date="2022-08" db="EMBL/GenBank/DDBJ databases">
        <title>Draft genome sequencing of Roseisolibacter agri AW1220.</title>
        <authorList>
            <person name="Tobiishi Y."/>
            <person name="Tonouchi A."/>
        </authorList>
    </citation>
    <scope>NUCLEOTIDE SEQUENCE</scope>
    <source>
        <strain evidence="1">AW1220</strain>
    </source>
</reference>
<dbReference type="EMBL" id="BRXS01000007">
    <property type="protein sequence ID" value="GLC27864.1"/>
    <property type="molecule type" value="Genomic_DNA"/>
</dbReference>